<dbReference type="GO" id="GO:0031640">
    <property type="term" value="P:killing of cells of another organism"/>
    <property type="evidence" value="ECO:0007669"/>
    <property type="project" value="InterPro"/>
</dbReference>
<evidence type="ECO:0000259" key="1">
    <source>
        <dbReference type="Pfam" id="PF17990"/>
    </source>
</evidence>
<dbReference type="InterPro" id="IPR041168">
    <property type="entry name" value="LodA_N"/>
</dbReference>
<keyword evidence="4" id="KW-1185">Reference proteome</keyword>
<evidence type="ECO:0000313" key="4">
    <source>
        <dbReference type="Proteomes" id="UP000193396"/>
    </source>
</evidence>
<evidence type="ECO:0008006" key="5">
    <source>
        <dbReference type="Google" id="ProtNLM"/>
    </source>
</evidence>
<dbReference type="GO" id="GO:1900191">
    <property type="term" value="P:negative regulation of single-species biofilm formation"/>
    <property type="evidence" value="ECO:0007669"/>
    <property type="project" value="InterPro"/>
</dbReference>
<protein>
    <recommendedName>
        <fullName evidence="5">L-lysine 6-oxidase</fullName>
    </recommendedName>
</protein>
<gene>
    <name evidence="3" type="ORF">TALK_12805</name>
</gene>
<sequence>MKSKYEIFPKVGVARLGNSPTDFYLSPAATGGLPIECDAQGNASYNKNKTVPVSAFKDSVGRIKRQATKFQIVATDGASPKPINLDSDDIASIEWTVHIANKKPIWYTFAELQGDLEFGPENSYENQHIPVNNPDTLDSTDRQNLIIDPGPRSISGKEQSIQFSRYNIPDDYPKGSFPPVDAGGEQIDVLGELKTDSDGNLIALGGFGKVTGGGSITSFRGAPGYWDDVSDGFVCAEITLKDGTKISPEPAWLVVGSPKYVPEVVNIITLADTMYDTAVRNLDAQPSLFDPAKHTAKNSKKYFADIGSYCPLYGFNPEYEINFEAHIQPILDAFARYKWVANIPTMDEFAHPSFDMRDKSKENEARRLAYFKYFRVPLLPKDYDACYSQMEHGPAQLERNGQPMMPLNSGDNSVTNSGPIYKFLTLTPTQYFFLYQWAKGHFKSTSKHPRKSGSACHQYYHHHHHAPDQPLVSPLALADSSNCVGGPFSPGIEVTWSVRSPNIYDKPFHIMLAYSHLSQAKMQGHYRKQGLSIQTRNETALDDNGRKIGCEPGDLTKRMAIPWMADFQECTVQTPNISNINVNQFADGSGIEVPPTYYVYWWPPQSPFNITTGAIAPQDQVLDAYVSQVDGQPVVPAGQNVEFQRGILSPADMISNWFMLGFVVNQGSEETPYIVETERNFGQLAQFKMNNAYNLELAAKGK</sequence>
<dbReference type="Pfam" id="PF17990">
    <property type="entry name" value="LodA_N"/>
    <property type="match status" value="1"/>
</dbReference>
<dbReference type="Proteomes" id="UP000193396">
    <property type="component" value="Unassembled WGS sequence"/>
</dbReference>
<dbReference type="GO" id="GO:0033736">
    <property type="term" value="F:L-lysine 6-oxidase activity"/>
    <property type="evidence" value="ECO:0007669"/>
    <property type="project" value="InterPro"/>
</dbReference>
<dbReference type="STRING" id="1293890.TALK_12805"/>
<dbReference type="OrthoDB" id="336698at2"/>
<evidence type="ECO:0000259" key="2">
    <source>
        <dbReference type="Pfam" id="PF18417"/>
    </source>
</evidence>
<dbReference type="AlphaFoldDB" id="A0A1Y2LAK8"/>
<name>A0A1Y2LAK8_9PROT</name>
<feature type="domain" description="L-lysine epsilon oxidase C-terminal" evidence="2">
    <location>
        <begin position="406"/>
        <end position="584"/>
    </location>
</feature>
<dbReference type="InterPro" id="IPR033797">
    <property type="entry name" value="LodA"/>
</dbReference>
<proteinExistence type="predicted"/>
<dbReference type="EMBL" id="JFKB01000008">
    <property type="protein sequence ID" value="OSQ47420.1"/>
    <property type="molecule type" value="Genomic_DNA"/>
</dbReference>
<dbReference type="RefSeq" id="WP_085619464.1">
    <property type="nucleotide sequence ID" value="NZ_JFKB01000008.1"/>
</dbReference>
<dbReference type="NCBIfam" id="NF038172">
    <property type="entry name" value="Lys_ox_CTQ_LodA"/>
    <property type="match status" value="1"/>
</dbReference>
<comment type="caution">
    <text evidence="3">The sequence shown here is derived from an EMBL/GenBank/DDBJ whole genome shotgun (WGS) entry which is preliminary data.</text>
</comment>
<reference evidence="3 4" key="1">
    <citation type="submission" date="2014-03" db="EMBL/GenBank/DDBJ databases">
        <title>The draft genome sequence of Thalassospira alkalitolerans JCM 18968.</title>
        <authorList>
            <person name="Lai Q."/>
            <person name="Shao Z."/>
        </authorList>
    </citation>
    <scope>NUCLEOTIDE SEQUENCE [LARGE SCALE GENOMIC DNA]</scope>
    <source>
        <strain evidence="3 4">JCM 18968</strain>
    </source>
</reference>
<accession>A0A1Y2LAK8</accession>
<evidence type="ECO:0000313" key="3">
    <source>
        <dbReference type="EMBL" id="OSQ47420.1"/>
    </source>
</evidence>
<dbReference type="Pfam" id="PF18417">
    <property type="entry name" value="LodA_C"/>
    <property type="match status" value="1"/>
</dbReference>
<dbReference type="CDD" id="cd14732">
    <property type="entry name" value="LodA"/>
    <property type="match status" value="1"/>
</dbReference>
<organism evidence="3 4">
    <name type="scientific">Thalassospira alkalitolerans</name>
    <dbReference type="NCBI Taxonomy" id="1293890"/>
    <lineage>
        <taxon>Bacteria</taxon>
        <taxon>Pseudomonadati</taxon>
        <taxon>Pseudomonadota</taxon>
        <taxon>Alphaproteobacteria</taxon>
        <taxon>Rhodospirillales</taxon>
        <taxon>Thalassospiraceae</taxon>
        <taxon>Thalassospira</taxon>
    </lineage>
</organism>
<dbReference type="InterPro" id="IPR041173">
    <property type="entry name" value="LodA_C"/>
</dbReference>
<feature type="domain" description="L-Lysine epsilon oxidase N-terminal" evidence="1">
    <location>
        <begin position="8"/>
        <end position="255"/>
    </location>
</feature>